<dbReference type="GO" id="GO:0005975">
    <property type="term" value="P:carbohydrate metabolic process"/>
    <property type="evidence" value="ECO:0007669"/>
    <property type="project" value="InterPro"/>
</dbReference>
<organism evidence="5 6">
    <name type="scientific">Bacillus benzoevorans</name>
    <dbReference type="NCBI Taxonomy" id="1456"/>
    <lineage>
        <taxon>Bacteria</taxon>
        <taxon>Bacillati</taxon>
        <taxon>Bacillota</taxon>
        <taxon>Bacilli</taxon>
        <taxon>Bacillales</taxon>
        <taxon>Bacillaceae</taxon>
        <taxon>Bacillus</taxon>
    </lineage>
</organism>
<dbReference type="SUPFAM" id="SSF54106">
    <property type="entry name" value="LysM domain"/>
    <property type="match status" value="3"/>
</dbReference>
<dbReference type="Gene3D" id="3.10.350.10">
    <property type="entry name" value="LysM domain"/>
    <property type="match status" value="3"/>
</dbReference>
<dbReference type="Pfam" id="PF00704">
    <property type="entry name" value="Glyco_hydro_18"/>
    <property type="match status" value="1"/>
</dbReference>
<reference evidence="5 6" key="1">
    <citation type="submission" date="2020-08" db="EMBL/GenBank/DDBJ databases">
        <title>Genomic Encyclopedia of Type Strains, Phase IV (KMG-IV): sequencing the most valuable type-strain genomes for metagenomic binning, comparative biology and taxonomic classification.</title>
        <authorList>
            <person name="Goeker M."/>
        </authorList>
    </citation>
    <scope>NUCLEOTIDE SEQUENCE [LARGE SCALE GENOMIC DNA]</scope>
    <source>
        <strain evidence="5 6">DSM 5391</strain>
    </source>
</reference>
<evidence type="ECO:0000256" key="1">
    <source>
        <dbReference type="ARBA" id="ARBA00022801"/>
    </source>
</evidence>
<evidence type="ECO:0000256" key="2">
    <source>
        <dbReference type="ARBA" id="ARBA00023295"/>
    </source>
</evidence>
<dbReference type="RefSeq" id="WP_184528138.1">
    <property type="nucleotide sequence ID" value="NZ_JACHGK010000013.1"/>
</dbReference>
<dbReference type="InterPro" id="IPR018392">
    <property type="entry name" value="LysM"/>
</dbReference>
<dbReference type="Proteomes" id="UP000531594">
    <property type="component" value="Unassembled WGS sequence"/>
</dbReference>
<proteinExistence type="predicted"/>
<dbReference type="Pfam" id="PF01476">
    <property type="entry name" value="LysM"/>
    <property type="match status" value="3"/>
</dbReference>
<protein>
    <submittedName>
        <fullName evidence="5">Spore germination protein</fullName>
    </submittedName>
</protein>
<dbReference type="SUPFAM" id="SSF51445">
    <property type="entry name" value="(Trans)glycosidases"/>
    <property type="match status" value="1"/>
</dbReference>
<evidence type="ECO:0000259" key="3">
    <source>
        <dbReference type="PROSITE" id="PS51782"/>
    </source>
</evidence>
<feature type="domain" description="LysM" evidence="3">
    <location>
        <begin position="51"/>
        <end position="95"/>
    </location>
</feature>
<dbReference type="InterPro" id="IPR041704">
    <property type="entry name" value="CFLE_GH18"/>
</dbReference>
<accession>A0A7X0HU03</accession>
<dbReference type="InterPro" id="IPR001223">
    <property type="entry name" value="Glyco_hydro18_cat"/>
</dbReference>
<dbReference type="PROSITE" id="PS51910">
    <property type="entry name" value="GH18_2"/>
    <property type="match status" value="1"/>
</dbReference>
<feature type="domain" description="GH18" evidence="4">
    <location>
        <begin position="150"/>
        <end position="472"/>
    </location>
</feature>
<dbReference type="EMBL" id="JACHGK010000013">
    <property type="protein sequence ID" value="MBB6446813.1"/>
    <property type="molecule type" value="Genomic_DNA"/>
</dbReference>
<dbReference type="Gene3D" id="3.20.20.80">
    <property type="entry name" value="Glycosidases"/>
    <property type="match status" value="1"/>
</dbReference>
<keyword evidence="2" id="KW-0326">Glycosidase</keyword>
<evidence type="ECO:0000259" key="4">
    <source>
        <dbReference type="PROSITE" id="PS51910"/>
    </source>
</evidence>
<keyword evidence="1" id="KW-0378">Hydrolase</keyword>
<comment type="caution">
    <text evidence="5">The sequence shown here is derived from an EMBL/GenBank/DDBJ whole genome shotgun (WGS) entry which is preliminary data.</text>
</comment>
<dbReference type="InterPro" id="IPR011583">
    <property type="entry name" value="Chitinase_II/V-like_cat"/>
</dbReference>
<dbReference type="SMART" id="SM00257">
    <property type="entry name" value="LysM"/>
    <property type="match status" value="3"/>
</dbReference>
<dbReference type="PANTHER" id="PTHR46066:SF2">
    <property type="entry name" value="CHITINASE DOMAIN-CONTAINING PROTEIN 1"/>
    <property type="match status" value="1"/>
</dbReference>
<dbReference type="PANTHER" id="PTHR46066">
    <property type="entry name" value="CHITINASE DOMAIN-CONTAINING PROTEIN 1 FAMILY MEMBER"/>
    <property type="match status" value="1"/>
</dbReference>
<feature type="domain" description="LysM" evidence="3">
    <location>
        <begin position="2"/>
        <end position="46"/>
    </location>
</feature>
<gene>
    <name evidence="5" type="ORF">HNR53_003477</name>
</gene>
<dbReference type="Gene3D" id="3.10.50.10">
    <property type="match status" value="1"/>
</dbReference>
<keyword evidence="6" id="KW-1185">Reference proteome</keyword>
<dbReference type="PROSITE" id="PS51782">
    <property type="entry name" value="LYSM"/>
    <property type="match status" value="3"/>
</dbReference>
<dbReference type="GO" id="GO:0070492">
    <property type="term" value="F:oligosaccharide binding"/>
    <property type="evidence" value="ECO:0007669"/>
    <property type="project" value="TreeGrafter"/>
</dbReference>
<name>A0A7X0HU03_9BACI</name>
<feature type="domain" description="LysM" evidence="3">
    <location>
        <begin position="98"/>
        <end position="142"/>
    </location>
</feature>
<dbReference type="GO" id="GO:0016798">
    <property type="term" value="F:hydrolase activity, acting on glycosyl bonds"/>
    <property type="evidence" value="ECO:0007669"/>
    <property type="project" value="UniProtKB-KW"/>
</dbReference>
<dbReference type="GO" id="GO:0012505">
    <property type="term" value="C:endomembrane system"/>
    <property type="evidence" value="ECO:0007669"/>
    <property type="project" value="TreeGrafter"/>
</dbReference>
<dbReference type="CDD" id="cd02874">
    <property type="entry name" value="GH18_CFLE_spore_hydrolase"/>
    <property type="match status" value="1"/>
</dbReference>
<dbReference type="CDD" id="cd00118">
    <property type="entry name" value="LysM"/>
    <property type="match status" value="3"/>
</dbReference>
<dbReference type="InterPro" id="IPR029070">
    <property type="entry name" value="Chitinase_insertion_sf"/>
</dbReference>
<dbReference type="AlphaFoldDB" id="A0A7X0HU03"/>
<dbReference type="SMART" id="SM00636">
    <property type="entry name" value="Glyco_18"/>
    <property type="match status" value="1"/>
</dbReference>
<evidence type="ECO:0000313" key="6">
    <source>
        <dbReference type="Proteomes" id="UP000531594"/>
    </source>
</evidence>
<dbReference type="GO" id="GO:0008061">
    <property type="term" value="F:chitin binding"/>
    <property type="evidence" value="ECO:0007669"/>
    <property type="project" value="InterPro"/>
</dbReference>
<dbReference type="InterPro" id="IPR017853">
    <property type="entry name" value="GH"/>
</dbReference>
<evidence type="ECO:0000313" key="5">
    <source>
        <dbReference type="EMBL" id="MBB6446813.1"/>
    </source>
</evidence>
<sequence>MLIHVVQSGDTLWGISQRYGVNTGQISAANQISNPNLLVVGQALVIPEAARYHIVQSGETLWMIAQRYGVTTASLIQLNRIDNPSFIYTGQRLRIPTDFHIVKSGETLWAISIQYGVPVQDIVRVNQIADPKQIYPGQRLIIPDKVKPMIEVNAYITRFDQPGQQIIREIGDYLTYISPFSYAAQADGTILQPKEDTEILNVARTKHVSPLLALTNFKAGQFSSDTAHAIFISDEVQEKLLNNVIQVMKTKGHIGLNLDFEYIYPQDRELYNNFLRKVVNRLHPLGYSVSTAIAPKLRREQKGLLYEAHDYKAHGEIVDFVVIMTYEWGWSGGPPMAVAPISEVRKVLQYALTEMPKEKIVMGMPLYGYDWALPWKYGNPWAITLSPQAAVQLAASKGAAIQFDGPSQSPFFHYRDEQGKEHVVWFEDARSVKAKYELVKELNLRGVSYWVLGNPFPQNWLVLADQFRIQKF</sequence>
<dbReference type="InterPro" id="IPR036779">
    <property type="entry name" value="LysM_dom_sf"/>
</dbReference>